<evidence type="ECO:0000313" key="3">
    <source>
        <dbReference type="Proteomes" id="UP001144341"/>
    </source>
</evidence>
<evidence type="ECO:0000256" key="1">
    <source>
        <dbReference type="SAM" id="Phobius"/>
    </source>
</evidence>
<sequence length="56" mass="6505">MDYNQIIKLVAVIGGSANVGIALTLIYKFILRKRPLEETEEFDSKGRVLKRHKKFR</sequence>
<reference evidence="2" key="1">
    <citation type="submission" date="2022-12" db="EMBL/GenBank/DDBJ databases">
        <title>Genome sequence of SJ11.</title>
        <authorList>
            <person name="Woo H."/>
        </authorList>
    </citation>
    <scope>NUCLEOTIDE SEQUENCE</scope>
    <source>
        <strain evidence="2">SJ11</strain>
    </source>
</reference>
<keyword evidence="1" id="KW-0812">Transmembrane</keyword>
<keyword evidence="1" id="KW-1133">Transmembrane helix</keyword>
<gene>
    <name evidence="2" type="ORF">O0931_15530</name>
</gene>
<dbReference type="EMBL" id="JAPWGL010000004">
    <property type="protein sequence ID" value="MCZ4224722.1"/>
    <property type="molecule type" value="Genomic_DNA"/>
</dbReference>
<evidence type="ECO:0000313" key="2">
    <source>
        <dbReference type="EMBL" id="MCZ4224722.1"/>
    </source>
</evidence>
<protein>
    <submittedName>
        <fullName evidence="2">Uncharacterized protein</fullName>
    </submittedName>
</protein>
<keyword evidence="1" id="KW-0472">Membrane</keyword>
<name>A0ABT4L0L9_9SPHI</name>
<organism evidence="2 3">
    <name type="scientific">Pedobacter rhodius</name>
    <dbReference type="NCBI Taxonomy" id="3004098"/>
    <lineage>
        <taxon>Bacteria</taxon>
        <taxon>Pseudomonadati</taxon>
        <taxon>Bacteroidota</taxon>
        <taxon>Sphingobacteriia</taxon>
        <taxon>Sphingobacteriales</taxon>
        <taxon>Sphingobacteriaceae</taxon>
        <taxon>Pedobacter</taxon>
    </lineage>
</organism>
<feature type="transmembrane region" description="Helical" evidence="1">
    <location>
        <begin position="6"/>
        <end position="27"/>
    </location>
</feature>
<accession>A0ABT4L0L9</accession>
<proteinExistence type="predicted"/>
<comment type="caution">
    <text evidence="2">The sequence shown here is derived from an EMBL/GenBank/DDBJ whole genome shotgun (WGS) entry which is preliminary data.</text>
</comment>
<dbReference type="Proteomes" id="UP001144341">
    <property type="component" value="Unassembled WGS sequence"/>
</dbReference>
<dbReference type="RefSeq" id="WP_157263924.1">
    <property type="nucleotide sequence ID" value="NZ_JAPWGL010000004.1"/>
</dbReference>
<keyword evidence="3" id="KW-1185">Reference proteome</keyword>